<reference evidence="1" key="1">
    <citation type="submission" date="2018-07" db="EMBL/GenBank/DDBJ databases">
        <authorList>
            <consortium name="Genoscope - CEA"/>
            <person name="William W."/>
        </authorList>
    </citation>
    <scope>NUCLEOTIDE SEQUENCE</scope>
    <source>
        <strain evidence="1">IK1</strain>
    </source>
</reference>
<accession>A0A653A5A0</accession>
<gene>
    <name evidence="1" type="ORF">TRIP_B250212</name>
</gene>
<sequence>MKLEEIKKAIEGLTDAEKKEFFSEIVPDICDESLTKEGCRMIFERKLSGSRYLESFDELHELQKKE</sequence>
<organism evidence="1">
    <name type="scientific">Uncultured Desulfatiglans sp</name>
    <dbReference type="NCBI Taxonomy" id="1748965"/>
    <lineage>
        <taxon>Bacteria</taxon>
        <taxon>Pseudomonadati</taxon>
        <taxon>Thermodesulfobacteriota</taxon>
        <taxon>Desulfobacteria</taxon>
        <taxon>Desulfatiglandales</taxon>
        <taxon>Desulfatiglandaceae</taxon>
        <taxon>Desulfatiglans</taxon>
        <taxon>environmental samples</taxon>
    </lineage>
</organism>
<evidence type="ECO:0000313" key="1">
    <source>
        <dbReference type="EMBL" id="VBB43118.1"/>
    </source>
</evidence>
<name>A0A653A5A0_UNCDX</name>
<proteinExistence type="predicted"/>
<dbReference type="EMBL" id="UPXX01000018">
    <property type="protein sequence ID" value="VBB43118.1"/>
    <property type="molecule type" value="Genomic_DNA"/>
</dbReference>
<dbReference type="AlphaFoldDB" id="A0A653A5A0"/>
<protein>
    <submittedName>
        <fullName evidence="1">Uncharacterized protein</fullName>
    </submittedName>
</protein>